<evidence type="ECO:0000313" key="2">
    <source>
        <dbReference type="EMBL" id="GAH94141.1"/>
    </source>
</evidence>
<dbReference type="InterPro" id="IPR013983">
    <property type="entry name" value="Ald_Fedxn_OxRdtase_N"/>
</dbReference>
<dbReference type="SMART" id="SM00790">
    <property type="entry name" value="AFOR_N"/>
    <property type="match status" value="1"/>
</dbReference>
<feature type="non-terminal residue" evidence="2">
    <location>
        <position position="1"/>
    </location>
</feature>
<dbReference type="GO" id="GO:0051536">
    <property type="term" value="F:iron-sulfur cluster binding"/>
    <property type="evidence" value="ECO:0007669"/>
    <property type="project" value="InterPro"/>
</dbReference>
<dbReference type="Pfam" id="PF02730">
    <property type="entry name" value="AFOR_N"/>
    <property type="match status" value="1"/>
</dbReference>
<dbReference type="PANTHER" id="PTHR30038:SF0">
    <property type="entry name" value="TUNGSTEN-CONTAINING ALDEHYDE FERREDOXIN OXIDOREDUCTASE"/>
    <property type="match status" value="1"/>
</dbReference>
<dbReference type="InterPro" id="IPR036503">
    <property type="entry name" value="Ald_Fedxn_OxRdtase_N_sf"/>
</dbReference>
<name>X1JHG5_9ZZZZ</name>
<accession>X1JHG5</accession>
<dbReference type="AlphaFoldDB" id="X1JHG5"/>
<evidence type="ECO:0000259" key="1">
    <source>
        <dbReference type="SMART" id="SM00790"/>
    </source>
</evidence>
<dbReference type="GO" id="GO:0016625">
    <property type="term" value="F:oxidoreductase activity, acting on the aldehyde or oxo group of donors, iron-sulfur protein as acceptor"/>
    <property type="evidence" value="ECO:0007669"/>
    <property type="project" value="InterPro"/>
</dbReference>
<dbReference type="Gene3D" id="3.60.9.10">
    <property type="entry name" value="Aldehyde ferredoxin oxidoreductase, N-terminal domain"/>
    <property type="match status" value="1"/>
</dbReference>
<dbReference type="EMBL" id="BARU01048191">
    <property type="protein sequence ID" value="GAH94141.1"/>
    <property type="molecule type" value="Genomic_DNA"/>
</dbReference>
<proteinExistence type="predicted"/>
<dbReference type="PANTHER" id="PTHR30038">
    <property type="entry name" value="ALDEHYDE FERREDOXIN OXIDOREDUCTASE"/>
    <property type="match status" value="1"/>
</dbReference>
<protein>
    <recommendedName>
        <fullName evidence="1">Aldehyde ferredoxin oxidoreductase N-terminal domain-containing protein</fullName>
    </recommendedName>
</protein>
<dbReference type="InterPro" id="IPR051919">
    <property type="entry name" value="W-dependent_AOR"/>
</dbReference>
<feature type="non-terminal residue" evidence="2">
    <location>
        <position position="83"/>
    </location>
</feature>
<organism evidence="2">
    <name type="scientific">marine sediment metagenome</name>
    <dbReference type="NCBI Taxonomy" id="412755"/>
    <lineage>
        <taxon>unclassified sequences</taxon>
        <taxon>metagenomes</taxon>
        <taxon>ecological metagenomes</taxon>
    </lineage>
</organism>
<gene>
    <name evidence="2" type="ORF">S03H2_71768</name>
</gene>
<sequence length="83" mass="8850">WYDPQNLLTFGVGVLVGTLAPGACRVSVDSKNVFNNGIGSANVGGFFGAEIKFAGFDNIIISGKAKNPVYLWICNKNVEIRDA</sequence>
<feature type="domain" description="Aldehyde ferredoxin oxidoreductase N-terminal" evidence="1">
    <location>
        <begin position="1"/>
        <end position="83"/>
    </location>
</feature>
<dbReference type="SUPFAM" id="SSF56228">
    <property type="entry name" value="Aldehyde ferredoxin oxidoreductase, N-terminal domain"/>
    <property type="match status" value="1"/>
</dbReference>
<reference evidence="2" key="1">
    <citation type="journal article" date="2014" name="Front. Microbiol.">
        <title>High frequency of phylogenetically diverse reductive dehalogenase-homologous genes in deep subseafloor sedimentary metagenomes.</title>
        <authorList>
            <person name="Kawai M."/>
            <person name="Futagami T."/>
            <person name="Toyoda A."/>
            <person name="Takaki Y."/>
            <person name="Nishi S."/>
            <person name="Hori S."/>
            <person name="Arai W."/>
            <person name="Tsubouchi T."/>
            <person name="Morono Y."/>
            <person name="Uchiyama I."/>
            <person name="Ito T."/>
            <person name="Fujiyama A."/>
            <person name="Inagaki F."/>
            <person name="Takami H."/>
        </authorList>
    </citation>
    <scope>NUCLEOTIDE SEQUENCE</scope>
    <source>
        <strain evidence="2">Expedition CK06-06</strain>
    </source>
</reference>
<comment type="caution">
    <text evidence="2">The sequence shown here is derived from an EMBL/GenBank/DDBJ whole genome shotgun (WGS) entry which is preliminary data.</text>
</comment>